<comment type="caution">
    <text evidence="2">The sequence shown here is derived from an EMBL/GenBank/DDBJ whole genome shotgun (WGS) entry which is preliminary data.</text>
</comment>
<organism evidence="2 3">
    <name type="scientific">Tubulinosema ratisbonensis</name>
    <dbReference type="NCBI Taxonomy" id="291195"/>
    <lineage>
        <taxon>Eukaryota</taxon>
        <taxon>Fungi</taxon>
        <taxon>Fungi incertae sedis</taxon>
        <taxon>Microsporidia</taxon>
        <taxon>Tubulinosematoidea</taxon>
        <taxon>Tubulinosematidae</taxon>
        <taxon>Tubulinosema</taxon>
    </lineage>
</organism>
<accession>A0A437AI12</accession>
<dbReference type="AlphaFoldDB" id="A0A437AI12"/>
<gene>
    <name evidence="2" type="ORF">TUBRATIS_29010</name>
</gene>
<reference evidence="2 3" key="1">
    <citation type="submission" date="2018-10" db="EMBL/GenBank/DDBJ databases">
        <title>Draft genome sequence of the microsporidian Tubulinosema ratisbonensis.</title>
        <authorList>
            <person name="Polonais V."/>
            <person name="Peyretaillade E."/>
            <person name="Niehus S."/>
            <person name="Wawrzyniak I."/>
            <person name="Franchet A."/>
            <person name="Gaspin C."/>
            <person name="Reichstadt M."/>
            <person name="Belser C."/>
            <person name="Labadie K."/>
            <person name="Delbac F."/>
            <person name="Ferrandon D."/>
        </authorList>
    </citation>
    <scope>NUCLEOTIDE SEQUENCE [LARGE SCALE GENOMIC DNA]</scope>
    <source>
        <strain evidence="2 3">Franzen</strain>
    </source>
</reference>
<evidence type="ECO:0000313" key="3">
    <source>
        <dbReference type="Proteomes" id="UP000282876"/>
    </source>
</evidence>
<name>A0A437AI12_9MICR</name>
<dbReference type="Proteomes" id="UP000282876">
    <property type="component" value="Unassembled WGS sequence"/>
</dbReference>
<proteinExistence type="predicted"/>
<feature type="region of interest" description="Disordered" evidence="1">
    <location>
        <begin position="102"/>
        <end position="129"/>
    </location>
</feature>
<sequence>MSDTLYFLLMVFNLHNTNNTSVQSGRKSPVRPSIIVNTYSTQRILDSAKEEGKHGIVHYERAPSLGELKNTSRTNSISDSIYKSASSFNKLEDISQNLLSKSDPTLNSHCDNSSSIHTKKTRSLPNLSRKSQLSQFNSLEKVDTTSLESVNEFFKEKDLKLVYLKKKILI</sequence>
<dbReference type="VEuPathDB" id="MicrosporidiaDB:TUBRATIS_29010"/>
<dbReference type="EMBL" id="RCSS01000813">
    <property type="protein sequence ID" value="RVD90679.1"/>
    <property type="molecule type" value="Genomic_DNA"/>
</dbReference>
<evidence type="ECO:0000256" key="1">
    <source>
        <dbReference type="SAM" id="MobiDB-lite"/>
    </source>
</evidence>
<protein>
    <submittedName>
        <fullName evidence="2">Uncharacterized protein</fullName>
    </submittedName>
</protein>
<evidence type="ECO:0000313" key="2">
    <source>
        <dbReference type="EMBL" id="RVD90679.1"/>
    </source>
</evidence>
<keyword evidence="3" id="KW-1185">Reference proteome</keyword>
<feature type="compositionally biased region" description="Polar residues" evidence="1">
    <location>
        <begin position="102"/>
        <end position="116"/>
    </location>
</feature>